<evidence type="ECO:0000256" key="3">
    <source>
        <dbReference type="ARBA" id="ARBA00022741"/>
    </source>
</evidence>
<evidence type="ECO:0000313" key="12">
    <source>
        <dbReference type="Proteomes" id="UP000005741"/>
    </source>
</evidence>
<dbReference type="GO" id="GO:0005737">
    <property type="term" value="C:cytoplasm"/>
    <property type="evidence" value="ECO:0007669"/>
    <property type="project" value="UniProtKB-SubCell"/>
</dbReference>
<keyword evidence="4 8" id="KW-0067">ATP-binding</keyword>
<dbReference type="InterPro" id="IPR050220">
    <property type="entry name" value="Type_II_DNA_Topoisomerases"/>
</dbReference>
<dbReference type="Proteomes" id="UP000005741">
    <property type="component" value="Chromosome"/>
</dbReference>
<proteinExistence type="inferred from homology"/>
<keyword evidence="7 8" id="KW-0413">Isomerase</keyword>
<evidence type="ECO:0000256" key="1">
    <source>
        <dbReference type="ARBA" id="ARBA00000185"/>
    </source>
</evidence>
<dbReference type="RefSeq" id="WP_004076492.1">
    <property type="nucleotide sequence ID" value="NZ_CM001436.1"/>
</dbReference>
<dbReference type="FunFam" id="3.30.1360.40:FF:000002">
    <property type="entry name" value="DNA gyrase subunit A"/>
    <property type="match status" value="1"/>
</dbReference>
<dbReference type="InterPro" id="IPR006691">
    <property type="entry name" value="GyrA/parC_rep"/>
</dbReference>
<evidence type="ECO:0000256" key="9">
    <source>
        <dbReference type="SAM" id="MobiDB-lite"/>
    </source>
</evidence>
<dbReference type="SMART" id="SM00434">
    <property type="entry name" value="TOP4c"/>
    <property type="match status" value="1"/>
</dbReference>
<dbReference type="InParanoid" id="H1Z3J6"/>
<sequence>MTSEEISTLSSGRRIISVNIEEEMKSSYLDYAMSVIIGRAIPDVRDGLKPVHRRTLFAMGEMGNTHDKPYKKSARIVGEVMGKYHPHGDASIYDTLVKMAQTFSYRCTLVEGQGNFGSIDGDSAAAMRYTEARLDPVSEAILEDIDKDTVNFIPNFDESLKEPVVLPSKIPNLLVNGSDGIAVGMATKMPPHNIGEVCRGVCEVIDNPEISVSEIMEHIPGPDFPTGGVILGRSGIVNAYATGRGRIKVRGVAEVEDMGKRSRIIITEIPYQVNKARLIEHIAELVKDKRIDGISDLRDESDKDGIRVVVELKSGIVPLVVLNQLFKHTPLESTFGVINLSIVDGKPRVLGIKELIGEFIKHRKEVVFRRTRFELKKAEDRLHILRGLLLALDNIDAVIAAIRASKDSEEAKAALVDNFGLDLIQADAILKMQLRRLAALEHQKILDERDGLLKEVERLNLIISDDEHILAKIREETVEMGEKFSDERRTKITHDVDDFDKEDLIENKPVLISLTGENYIKSMPLDTYKGQKRGGKGIIGMACKDEDAVKSVFVANSHDYLLCFTSAGRVYWLKVYDIPEASRQSRGKAIVNLLNLGDEKVSALIPVSEFKSDEFFLFSTKHGMVVKIPQDEFSRPRTTGMNAITLRDDDELVGVLKMGDDGELVLTSVQGQTLRMGADTIPLRHRNALGVKGMKLRFMDELKDISAVEMDHLLTVTEKGYGKRTDFGEFRGHGRATMGVRNIQTDVAGGVVASRAVSDDDEIILMSSSGIVIRTKVSEISIQKRGTRGVRVMKVDSDDSVVGFTVLGSDDDEESNGDSPDNSGNSLSSGEGSGNSEDKSDAPTGNNHKSGQSELF</sequence>
<dbReference type="PROSITE" id="PS52040">
    <property type="entry name" value="TOPO_IIA"/>
    <property type="match status" value="1"/>
</dbReference>
<dbReference type="InterPro" id="IPR013757">
    <property type="entry name" value="Topo_IIA_A_a_sf"/>
</dbReference>
<dbReference type="FunFam" id="3.90.199.10:FF:000001">
    <property type="entry name" value="DNA gyrase subunit A"/>
    <property type="match status" value="1"/>
</dbReference>
<name>H1Z3J6_9EURY</name>
<keyword evidence="6 8" id="KW-0238">DNA-binding</keyword>
<dbReference type="FunFam" id="1.10.268.10:FF:000001">
    <property type="entry name" value="DNA gyrase subunit A"/>
    <property type="match status" value="1"/>
</dbReference>
<dbReference type="PANTHER" id="PTHR43493:SF5">
    <property type="entry name" value="DNA GYRASE SUBUNIT A, CHLOROPLASTIC_MITOCHONDRIAL"/>
    <property type="match status" value="1"/>
</dbReference>
<dbReference type="GO" id="GO:0005524">
    <property type="term" value="F:ATP binding"/>
    <property type="evidence" value="ECO:0007669"/>
    <property type="project" value="UniProtKB-UniRule"/>
</dbReference>
<comment type="miscellaneous">
    <text evidence="8">Few gyrases are as efficient as E.coli at forming negative supercoils. Not all organisms have 2 type II topoisomerases; in organisms with a single type II topoisomerase this enzyme also has to decatenate newly replicated chromosomes.</text>
</comment>
<dbReference type="PATRIC" id="fig|937775.9.peg.777"/>
<feature type="short sequence motif" description="GyrA-box" evidence="8">
    <location>
        <begin position="531"/>
        <end position="537"/>
    </location>
</feature>
<dbReference type="Gene3D" id="3.30.1360.40">
    <property type="match status" value="1"/>
</dbReference>
<dbReference type="InterPro" id="IPR002205">
    <property type="entry name" value="Topo_IIA_dom_A"/>
</dbReference>
<dbReference type="Pfam" id="PF03989">
    <property type="entry name" value="DNA_gyraseA_C"/>
    <property type="match status" value="6"/>
</dbReference>
<evidence type="ECO:0000256" key="2">
    <source>
        <dbReference type="ARBA" id="ARBA00008263"/>
    </source>
</evidence>
<dbReference type="SUPFAM" id="SSF101904">
    <property type="entry name" value="GyrA/ParC C-terminal domain-like"/>
    <property type="match status" value="1"/>
</dbReference>
<protein>
    <recommendedName>
        <fullName evidence="8">DNA gyrase subunit A</fullName>
        <ecNumber evidence="8">5.6.2.2</ecNumber>
    </recommendedName>
</protein>
<comment type="catalytic activity">
    <reaction evidence="1 8">
        <text>ATP-dependent breakage, passage and rejoining of double-stranded DNA.</text>
        <dbReference type="EC" id="5.6.2.2"/>
    </reaction>
</comment>
<dbReference type="NCBIfam" id="NF004044">
    <property type="entry name" value="PRK05561.1"/>
    <property type="match status" value="1"/>
</dbReference>
<keyword evidence="12" id="KW-1185">Reference proteome</keyword>
<dbReference type="Gene3D" id="3.90.199.10">
    <property type="entry name" value="Topoisomerase II, domain 5"/>
    <property type="match status" value="1"/>
</dbReference>
<dbReference type="EMBL" id="CM001436">
    <property type="protein sequence ID" value="EHQ34791.1"/>
    <property type="molecule type" value="Genomic_DNA"/>
</dbReference>
<dbReference type="NCBIfam" id="NF004043">
    <property type="entry name" value="PRK05560.1"/>
    <property type="match status" value="1"/>
</dbReference>
<evidence type="ECO:0000259" key="10">
    <source>
        <dbReference type="PROSITE" id="PS52040"/>
    </source>
</evidence>
<dbReference type="HOGENOM" id="CLU_002977_6_1_2"/>
<dbReference type="InterPro" id="IPR005743">
    <property type="entry name" value="GyrA"/>
</dbReference>
<dbReference type="GO" id="GO:0006261">
    <property type="term" value="P:DNA-templated DNA replication"/>
    <property type="evidence" value="ECO:0007669"/>
    <property type="project" value="UniProtKB-UniRule"/>
</dbReference>
<evidence type="ECO:0000256" key="7">
    <source>
        <dbReference type="ARBA" id="ARBA00023235"/>
    </source>
</evidence>
<dbReference type="PANTHER" id="PTHR43493">
    <property type="entry name" value="DNA GYRASE/TOPOISOMERASE SUBUNIT A"/>
    <property type="match status" value="1"/>
</dbReference>
<dbReference type="SUPFAM" id="SSF56719">
    <property type="entry name" value="Type II DNA topoisomerase"/>
    <property type="match status" value="1"/>
</dbReference>
<reference evidence="11 12" key="1">
    <citation type="submission" date="2011-10" db="EMBL/GenBank/DDBJ databases">
        <title>The Improved High-Quality Draft genome of Methanoplanus limicola DSM 2279.</title>
        <authorList>
            <consortium name="US DOE Joint Genome Institute (JGI-PGF)"/>
            <person name="Lucas S."/>
            <person name="Copeland A."/>
            <person name="Lapidus A."/>
            <person name="Glavina del Rio T."/>
            <person name="Dalin E."/>
            <person name="Tice H."/>
            <person name="Bruce D."/>
            <person name="Goodwin L."/>
            <person name="Pitluck S."/>
            <person name="Peters L."/>
            <person name="Mikhailova N."/>
            <person name="Lu M."/>
            <person name="Kyrpides N."/>
            <person name="Mavromatis K."/>
            <person name="Ivanova N."/>
            <person name="Markowitz V."/>
            <person name="Cheng J.-F."/>
            <person name="Hugenholtz P."/>
            <person name="Woyke T."/>
            <person name="Wu D."/>
            <person name="Wirth R."/>
            <person name="Brambilla E.-M."/>
            <person name="Klenk H.-P."/>
            <person name="Eisen J.A."/>
        </authorList>
    </citation>
    <scope>NUCLEOTIDE SEQUENCE [LARGE SCALE GENOMIC DNA]</scope>
    <source>
        <strain evidence="11 12">DSM 2279</strain>
    </source>
</reference>
<dbReference type="GO" id="GO:0009330">
    <property type="term" value="C:DNA topoisomerase type II (double strand cut, ATP-hydrolyzing) complex"/>
    <property type="evidence" value="ECO:0007669"/>
    <property type="project" value="TreeGrafter"/>
</dbReference>
<dbReference type="Gene3D" id="2.120.10.90">
    <property type="entry name" value="DNA gyrase/topoisomerase IV, subunit A, C-terminal"/>
    <property type="match status" value="1"/>
</dbReference>
<feature type="compositionally biased region" description="Polar residues" evidence="9">
    <location>
        <begin position="843"/>
        <end position="856"/>
    </location>
</feature>
<keyword evidence="3 8" id="KW-0547">Nucleotide-binding</keyword>
<dbReference type="AlphaFoldDB" id="H1Z3J6"/>
<keyword evidence="5 8" id="KW-0799">Topoisomerase</keyword>
<keyword evidence="8" id="KW-0963">Cytoplasm</keyword>
<evidence type="ECO:0000256" key="6">
    <source>
        <dbReference type="ARBA" id="ARBA00023125"/>
    </source>
</evidence>
<evidence type="ECO:0000313" key="11">
    <source>
        <dbReference type="EMBL" id="EHQ34791.1"/>
    </source>
</evidence>
<feature type="active site" description="O-(5'-phospho-DNA)-tyrosine intermediate" evidence="8">
    <location>
        <position position="129"/>
    </location>
</feature>
<comment type="subcellular location">
    <subcellularLocation>
        <location evidence="8">Cytoplasm</location>
    </subcellularLocation>
</comment>
<dbReference type="GO" id="GO:0003677">
    <property type="term" value="F:DNA binding"/>
    <property type="evidence" value="ECO:0007669"/>
    <property type="project" value="UniProtKB-UniRule"/>
</dbReference>
<organism evidence="11 12">
    <name type="scientific">Methanoplanus limicola DSM 2279</name>
    <dbReference type="NCBI Taxonomy" id="937775"/>
    <lineage>
        <taxon>Archaea</taxon>
        <taxon>Methanobacteriati</taxon>
        <taxon>Methanobacteriota</taxon>
        <taxon>Stenosarchaea group</taxon>
        <taxon>Methanomicrobia</taxon>
        <taxon>Methanomicrobiales</taxon>
        <taxon>Methanomicrobiaceae</taxon>
        <taxon>Methanoplanus</taxon>
    </lineage>
</organism>
<dbReference type="GO" id="GO:0003918">
    <property type="term" value="F:DNA topoisomerase type II (double strand cut, ATP-hydrolyzing) activity"/>
    <property type="evidence" value="ECO:0007669"/>
    <property type="project" value="UniProtKB-UniRule"/>
</dbReference>
<evidence type="ECO:0000256" key="5">
    <source>
        <dbReference type="ARBA" id="ARBA00023029"/>
    </source>
</evidence>
<feature type="region of interest" description="Disordered" evidence="9">
    <location>
        <begin position="803"/>
        <end position="856"/>
    </location>
</feature>
<accession>H1Z3J6</accession>
<comment type="function">
    <text evidence="8">A type II topoisomerase that negatively supercoils closed circular double-stranded (ds) DNA in an ATP-dependent manner to modulate DNA topology and maintain chromosomes in an underwound state. Negative supercoiling favors strand separation, and DNA replication, transcription, recombination and repair, all of which involve strand separation. Also able to catalyze the interconversion of other topological isomers of dsDNA rings, including catenanes and knotted rings. Type II topoisomerases break and join 2 DNA strands simultaneously in an ATP-dependent manner.</text>
</comment>
<dbReference type="CDD" id="cd00187">
    <property type="entry name" value="TOP4c"/>
    <property type="match status" value="1"/>
</dbReference>
<feature type="compositionally biased region" description="Low complexity" evidence="9">
    <location>
        <begin position="817"/>
        <end position="830"/>
    </location>
</feature>
<dbReference type="InterPro" id="IPR013760">
    <property type="entry name" value="Topo_IIA-like_dom_sf"/>
</dbReference>
<dbReference type="InterPro" id="IPR035516">
    <property type="entry name" value="Gyrase/topoIV_suA_C"/>
</dbReference>
<dbReference type="OrthoDB" id="371943at2157"/>
<evidence type="ECO:0000256" key="4">
    <source>
        <dbReference type="ARBA" id="ARBA00022840"/>
    </source>
</evidence>
<dbReference type="GO" id="GO:0005694">
    <property type="term" value="C:chromosome"/>
    <property type="evidence" value="ECO:0007669"/>
    <property type="project" value="InterPro"/>
</dbReference>
<gene>
    <name evidence="8" type="primary">gyrA</name>
    <name evidence="11" type="ORF">Metlim_0668</name>
</gene>
<dbReference type="Gene3D" id="1.10.268.10">
    <property type="entry name" value="Topoisomerase, domain 3"/>
    <property type="match status" value="1"/>
</dbReference>
<comment type="similarity">
    <text evidence="2 8">Belongs to the type II topoisomerase GyrA/ParC subunit family.</text>
</comment>
<evidence type="ECO:0000256" key="8">
    <source>
        <dbReference type="HAMAP-Rule" id="MF_01897"/>
    </source>
</evidence>
<feature type="domain" description="Topo IIA-type catalytic" evidence="10">
    <location>
        <begin position="41"/>
        <end position="504"/>
    </location>
</feature>
<dbReference type="NCBIfam" id="TIGR01063">
    <property type="entry name" value="gyrA"/>
    <property type="match status" value="1"/>
</dbReference>
<dbReference type="EC" id="5.6.2.2" evidence="8"/>
<dbReference type="STRING" id="937775.Metlim_0668"/>
<comment type="subunit">
    <text evidence="8">Heterotetramer, composed of two GyrA and two GyrB chains. In the heterotetramer, GyrA contains the active site tyrosine that forms a transient covalent intermediate with DNA, while GyrB binds cofactors and catalyzes ATP hydrolysis.</text>
</comment>
<dbReference type="Pfam" id="PF00521">
    <property type="entry name" value="DNA_topoisoIV"/>
    <property type="match status" value="1"/>
</dbReference>
<dbReference type="HAMAP" id="MF_01897">
    <property type="entry name" value="GyrA"/>
    <property type="match status" value="1"/>
</dbReference>
<dbReference type="GO" id="GO:0006265">
    <property type="term" value="P:DNA topological change"/>
    <property type="evidence" value="ECO:0007669"/>
    <property type="project" value="UniProtKB-UniRule"/>
</dbReference>
<dbReference type="InterPro" id="IPR013758">
    <property type="entry name" value="Topo_IIA_A/C_ab"/>
</dbReference>